<dbReference type="EMBL" id="CP007389">
    <property type="protein sequence ID" value="APT73197.1"/>
    <property type="molecule type" value="Genomic_DNA"/>
</dbReference>
<accession>A0ABM6GCE3</accession>
<evidence type="ECO:0000313" key="1">
    <source>
        <dbReference type="EMBL" id="APT73197.1"/>
    </source>
</evidence>
<name>A0ABM6GCE3_9BACT</name>
<gene>
    <name evidence="1" type="ORF">BW47_00625</name>
</gene>
<sequence>MKVLILYGIGLGVVDVRSIKKVREQYKKVLVFISRPPFGKAKEMLEELKGYIEINVTSNFYKEARKKFKEIENAELRDLGDFGERAMMRDPC</sequence>
<dbReference type="RefSeq" id="WP_012056355.1">
    <property type="nucleotide sequence ID" value="NZ_CP007389.1"/>
</dbReference>
<organism evidence="1 2">
    <name type="scientific">Thermosipho melanesiensis</name>
    <dbReference type="NCBI Taxonomy" id="46541"/>
    <lineage>
        <taxon>Bacteria</taxon>
        <taxon>Thermotogati</taxon>
        <taxon>Thermotogota</taxon>
        <taxon>Thermotogae</taxon>
        <taxon>Thermotogales</taxon>
        <taxon>Fervidobacteriaceae</taxon>
        <taxon>Thermosipho</taxon>
    </lineage>
</organism>
<reference evidence="1 2" key="1">
    <citation type="submission" date="2014-02" db="EMBL/GenBank/DDBJ databases">
        <title>Diversity of Thermotogales isolates from hydrothermal vents.</title>
        <authorList>
            <person name="Haverkamp T.H.A."/>
            <person name="Lossouarn J."/>
            <person name="Geslin C."/>
            <person name="Nesbo C.L."/>
        </authorList>
    </citation>
    <scope>NUCLEOTIDE SEQUENCE [LARGE SCALE GENOMIC DNA]</scope>
    <source>
        <strain evidence="1 2">431</strain>
    </source>
</reference>
<proteinExistence type="predicted"/>
<dbReference type="Proteomes" id="UP000185490">
    <property type="component" value="Chromosome"/>
</dbReference>
<keyword evidence="2" id="KW-1185">Reference proteome</keyword>
<evidence type="ECO:0000313" key="2">
    <source>
        <dbReference type="Proteomes" id="UP000185490"/>
    </source>
</evidence>
<protein>
    <submittedName>
        <fullName evidence="1">Uncharacterized protein</fullName>
    </submittedName>
</protein>